<keyword evidence="7" id="KW-0862">Zinc</keyword>
<keyword evidence="4" id="KW-0479">Metal-binding</keyword>
<keyword evidence="5 8" id="KW-0863">Zinc-finger</keyword>
<protein>
    <recommendedName>
        <fullName evidence="2">RING-type E3 ubiquitin transferase</fullName>
        <ecNumber evidence="2">2.3.2.27</ecNumber>
    </recommendedName>
</protein>
<dbReference type="CDD" id="cd16667">
    <property type="entry name" value="RING-H2_RNF126-like"/>
    <property type="match status" value="1"/>
</dbReference>
<evidence type="ECO:0000256" key="4">
    <source>
        <dbReference type="ARBA" id="ARBA00022723"/>
    </source>
</evidence>
<dbReference type="GO" id="GO:0061630">
    <property type="term" value="F:ubiquitin protein ligase activity"/>
    <property type="evidence" value="ECO:0007669"/>
    <property type="project" value="UniProtKB-EC"/>
</dbReference>
<dbReference type="FunFam" id="3.30.40.10:FF:000022">
    <property type="entry name" value="E3 ubiquitin-protein ligase RING1-like"/>
    <property type="match status" value="1"/>
</dbReference>
<feature type="domain" description="RING-type" evidence="9">
    <location>
        <begin position="180"/>
        <end position="221"/>
    </location>
</feature>
<dbReference type="InterPro" id="IPR039525">
    <property type="entry name" value="RNF126-like_zinc-ribbon"/>
</dbReference>
<reference evidence="10" key="1">
    <citation type="submission" date="2019-08" db="EMBL/GenBank/DDBJ databases">
        <title>Reference gene set and small RNA set construction with multiple tissues from Davidia involucrata Baill.</title>
        <authorList>
            <person name="Yang H."/>
            <person name="Zhou C."/>
            <person name="Li G."/>
            <person name="Wang J."/>
            <person name="Gao P."/>
            <person name="Wang M."/>
            <person name="Wang R."/>
            <person name="Zhao Y."/>
        </authorList>
    </citation>
    <scope>NUCLEOTIDE SEQUENCE</scope>
    <source>
        <tissue evidence="10">Mixed with DoveR01_LX</tissue>
    </source>
</reference>
<dbReference type="InterPro" id="IPR001841">
    <property type="entry name" value="Znf_RING"/>
</dbReference>
<dbReference type="EC" id="2.3.2.27" evidence="2"/>
<evidence type="ECO:0000256" key="6">
    <source>
        <dbReference type="ARBA" id="ARBA00022786"/>
    </source>
</evidence>
<evidence type="ECO:0000313" key="10">
    <source>
        <dbReference type="EMBL" id="MPA68107.1"/>
    </source>
</evidence>
<dbReference type="SMART" id="SM00184">
    <property type="entry name" value="RING"/>
    <property type="match status" value="1"/>
</dbReference>
<evidence type="ECO:0000259" key="9">
    <source>
        <dbReference type="PROSITE" id="PS50089"/>
    </source>
</evidence>
<dbReference type="InterPro" id="IPR010543">
    <property type="entry name" value="DUF1117"/>
</dbReference>
<dbReference type="Pfam" id="PF13639">
    <property type="entry name" value="zf-RING_2"/>
    <property type="match status" value="1"/>
</dbReference>
<keyword evidence="3 10" id="KW-0808">Transferase</keyword>
<gene>
    <name evidence="10" type="ORF">Din_037548</name>
</gene>
<dbReference type="GO" id="GO:0005737">
    <property type="term" value="C:cytoplasm"/>
    <property type="evidence" value="ECO:0007669"/>
    <property type="project" value="TreeGrafter"/>
</dbReference>
<dbReference type="GO" id="GO:0008270">
    <property type="term" value="F:zinc ion binding"/>
    <property type="evidence" value="ECO:0007669"/>
    <property type="project" value="UniProtKB-KW"/>
</dbReference>
<evidence type="ECO:0000256" key="3">
    <source>
        <dbReference type="ARBA" id="ARBA00022679"/>
    </source>
</evidence>
<dbReference type="GO" id="GO:0016567">
    <property type="term" value="P:protein ubiquitination"/>
    <property type="evidence" value="ECO:0007669"/>
    <property type="project" value="TreeGrafter"/>
</dbReference>
<keyword evidence="6" id="KW-0833">Ubl conjugation pathway</keyword>
<evidence type="ECO:0000256" key="1">
    <source>
        <dbReference type="ARBA" id="ARBA00000900"/>
    </source>
</evidence>
<evidence type="ECO:0000256" key="7">
    <source>
        <dbReference type="ARBA" id="ARBA00022833"/>
    </source>
</evidence>
<dbReference type="PANTHER" id="PTHR15710">
    <property type="entry name" value="E3 UBIQUITIN-PROTEIN LIGASE PRAJA"/>
    <property type="match status" value="1"/>
</dbReference>
<dbReference type="PANTHER" id="PTHR15710:SF217">
    <property type="entry name" value="E3 UBIQUITIN-PROTEIN LIGASE RDUF2"/>
    <property type="match status" value="1"/>
</dbReference>
<dbReference type="EMBL" id="GHES01037548">
    <property type="protein sequence ID" value="MPA68107.1"/>
    <property type="molecule type" value="Transcribed_RNA"/>
</dbReference>
<dbReference type="SUPFAM" id="SSF57850">
    <property type="entry name" value="RING/U-box"/>
    <property type="match status" value="1"/>
</dbReference>
<proteinExistence type="predicted"/>
<accession>A0A5B7BGY8</accession>
<keyword evidence="10" id="KW-0012">Acyltransferase</keyword>
<name>A0A5B7BGY8_DAVIN</name>
<dbReference type="InterPro" id="IPR013083">
    <property type="entry name" value="Znf_RING/FYVE/PHD"/>
</dbReference>
<dbReference type="PROSITE" id="PS50089">
    <property type="entry name" value="ZF_RING_2"/>
    <property type="match status" value="1"/>
</dbReference>
<dbReference type="Pfam" id="PF06547">
    <property type="entry name" value="DUF1117"/>
    <property type="match status" value="1"/>
</dbReference>
<sequence length="371" mass="41264">MASSGSSYWCYRCNRFVGVRARDTIFCPDCTSGFVEEIDNPRRSPAASEMYVNDSPNPDLDSIPRVRRNWRNAGDRSVFNPVIVLRGPAHGGGGSEVGGSERGNYELYYDDGDGSGLRPLPASMSEFLMGSGFDRLLDQLTQLEINGLGRLDHPPASKAAIESLPTIKISASHVATESYCAVCKEPFELETDAREMPCKHIYHSDCILPWLSIRNSCPVCRHELPADVHGSGRNSPVTEQLASPNDEDSVGLTIWRLPGGGFAVGRFTGGRQAAERELPVVYTEMDGGFNAGGAPRRIAWATNGSRARERSRMSRAVRNFFSSFFRRFRFSSSHFSLEIGFRRTRSHSVIDNRSSRRHNHHWAMGDNRVTR</sequence>
<dbReference type="AlphaFoldDB" id="A0A5B7BGY8"/>
<dbReference type="Pfam" id="PF14369">
    <property type="entry name" value="Zn_ribbon_19"/>
    <property type="match status" value="1"/>
</dbReference>
<organism evidence="10">
    <name type="scientific">Davidia involucrata</name>
    <name type="common">Dove tree</name>
    <dbReference type="NCBI Taxonomy" id="16924"/>
    <lineage>
        <taxon>Eukaryota</taxon>
        <taxon>Viridiplantae</taxon>
        <taxon>Streptophyta</taxon>
        <taxon>Embryophyta</taxon>
        <taxon>Tracheophyta</taxon>
        <taxon>Spermatophyta</taxon>
        <taxon>Magnoliopsida</taxon>
        <taxon>eudicotyledons</taxon>
        <taxon>Gunneridae</taxon>
        <taxon>Pentapetalae</taxon>
        <taxon>asterids</taxon>
        <taxon>Cornales</taxon>
        <taxon>Nyssaceae</taxon>
        <taxon>Davidia</taxon>
    </lineage>
</organism>
<evidence type="ECO:0000256" key="8">
    <source>
        <dbReference type="PROSITE-ProRule" id="PRU00175"/>
    </source>
</evidence>
<comment type="catalytic activity">
    <reaction evidence="1">
        <text>S-ubiquitinyl-[E2 ubiquitin-conjugating enzyme]-L-cysteine + [acceptor protein]-L-lysine = [E2 ubiquitin-conjugating enzyme]-L-cysteine + N(6)-ubiquitinyl-[acceptor protein]-L-lysine.</text>
        <dbReference type="EC" id="2.3.2.27"/>
    </reaction>
</comment>
<evidence type="ECO:0000256" key="5">
    <source>
        <dbReference type="ARBA" id="ARBA00022771"/>
    </source>
</evidence>
<evidence type="ECO:0000256" key="2">
    <source>
        <dbReference type="ARBA" id="ARBA00012483"/>
    </source>
</evidence>
<dbReference type="Gene3D" id="3.30.40.10">
    <property type="entry name" value="Zinc/RING finger domain, C3HC4 (zinc finger)"/>
    <property type="match status" value="1"/>
</dbReference>